<organism evidence="5 6">
    <name type="scientific">Microlunatus panaciterrae</name>
    <dbReference type="NCBI Taxonomy" id="400768"/>
    <lineage>
        <taxon>Bacteria</taxon>
        <taxon>Bacillati</taxon>
        <taxon>Actinomycetota</taxon>
        <taxon>Actinomycetes</taxon>
        <taxon>Propionibacteriales</taxon>
        <taxon>Propionibacteriaceae</taxon>
        <taxon>Microlunatus</taxon>
    </lineage>
</organism>
<feature type="region of interest" description="Disordered" evidence="3">
    <location>
        <begin position="1"/>
        <end position="27"/>
    </location>
</feature>
<dbReference type="CDD" id="cd04301">
    <property type="entry name" value="NAT_SF"/>
    <property type="match status" value="2"/>
</dbReference>
<dbReference type="EMBL" id="JAFBCF010000001">
    <property type="protein sequence ID" value="MBM7797292.1"/>
    <property type="molecule type" value="Genomic_DNA"/>
</dbReference>
<protein>
    <submittedName>
        <fullName evidence="5">YD repeat-containing protein</fullName>
    </submittedName>
</protein>
<dbReference type="InterPro" id="IPR050680">
    <property type="entry name" value="YpeA/RimI_acetyltransf"/>
</dbReference>
<dbReference type="SUPFAM" id="SSF55729">
    <property type="entry name" value="Acyl-CoA N-acyltransferases (Nat)"/>
    <property type="match status" value="2"/>
</dbReference>
<reference evidence="5 6" key="1">
    <citation type="submission" date="2021-01" db="EMBL/GenBank/DDBJ databases">
        <title>Sequencing the genomes of 1000 actinobacteria strains.</title>
        <authorList>
            <person name="Klenk H.-P."/>
        </authorList>
    </citation>
    <scope>NUCLEOTIDE SEQUENCE [LARGE SCALE GENOMIC DNA]</scope>
    <source>
        <strain evidence="5 6">DSM 18662</strain>
    </source>
</reference>
<dbReference type="InterPro" id="IPR016181">
    <property type="entry name" value="Acyl_CoA_acyltransferase"/>
</dbReference>
<dbReference type="Proteomes" id="UP000704762">
    <property type="component" value="Unassembled WGS sequence"/>
</dbReference>
<dbReference type="RefSeq" id="WP_204916006.1">
    <property type="nucleotide sequence ID" value="NZ_BAAAQP010000003.1"/>
</dbReference>
<dbReference type="PROSITE" id="PS51186">
    <property type="entry name" value="GNAT"/>
    <property type="match status" value="2"/>
</dbReference>
<gene>
    <name evidence="5" type="ORF">JOE57_000213</name>
</gene>
<keyword evidence="2" id="KW-0012">Acyltransferase</keyword>
<name>A0ABS2RFJ8_9ACTN</name>
<dbReference type="Pfam" id="PF00583">
    <property type="entry name" value="Acetyltransf_1"/>
    <property type="match status" value="2"/>
</dbReference>
<evidence type="ECO:0000313" key="5">
    <source>
        <dbReference type="EMBL" id="MBM7797292.1"/>
    </source>
</evidence>
<proteinExistence type="predicted"/>
<dbReference type="PANTHER" id="PTHR43420:SF47">
    <property type="entry name" value="N-ACETYLTRANSFERASE DOMAIN-CONTAINING PROTEIN"/>
    <property type="match status" value="1"/>
</dbReference>
<dbReference type="Gene3D" id="3.40.630.30">
    <property type="match status" value="1"/>
</dbReference>
<feature type="domain" description="N-acetyltransferase" evidence="4">
    <location>
        <begin position="31"/>
        <end position="182"/>
    </location>
</feature>
<evidence type="ECO:0000256" key="1">
    <source>
        <dbReference type="ARBA" id="ARBA00022679"/>
    </source>
</evidence>
<evidence type="ECO:0000313" key="6">
    <source>
        <dbReference type="Proteomes" id="UP000704762"/>
    </source>
</evidence>
<evidence type="ECO:0000256" key="2">
    <source>
        <dbReference type="ARBA" id="ARBA00023315"/>
    </source>
</evidence>
<comment type="caution">
    <text evidence="5">The sequence shown here is derived from an EMBL/GenBank/DDBJ whole genome shotgun (WGS) entry which is preliminary data.</text>
</comment>
<sequence length="351" mass="39111">MSHRPARERRQLTPAVDGLPDSEGNLEWSGITREDLEELSGLMTAIEVLDEPLERHSLEALYEAFDEAGADPAHDGLLGRDGGGPLVAYGWNHPGRTDTDPRRVYLDGGVHPGWRRQGIGTALLRWQLEQARSWYRRSWQPGHGPLRVMGHVDEKQTGRRALFESFGLEPLRWYADMSFLFDGDPPTAPVPTGVTIVPFSDELSEGVRRAHNEAFADHWGSQPVDRTRWQEQLVRADARPEWSWVALDGETGEVTGYAMNAAYRQDWDAQGYSEGWTDRLGVRRAWRGRGIARALLCASMRSFADAGLEAAGLGVDSDNPTGAFQLYESLGYRAGETIVMHALTENYQPAG</sequence>
<dbReference type="InterPro" id="IPR000182">
    <property type="entry name" value="GNAT_dom"/>
</dbReference>
<accession>A0ABS2RFJ8</accession>
<evidence type="ECO:0000259" key="4">
    <source>
        <dbReference type="PROSITE" id="PS51186"/>
    </source>
</evidence>
<feature type="domain" description="N-acetyltransferase" evidence="4">
    <location>
        <begin position="194"/>
        <end position="351"/>
    </location>
</feature>
<dbReference type="PANTHER" id="PTHR43420">
    <property type="entry name" value="ACETYLTRANSFERASE"/>
    <property type="match status" value="1"/>
</dbReference>
<keyword evidence="6" id="KW-1185">Reference proteome</keyword>
<keyword evidence="1" id="KW-0808">Transferase</keyword>
<evidence type="ECO:0000256" key="3">
    <source>
        <dbReference type="SAM" id="MobiDB-lite"/>
    </source>
</evidence>